<dbReference type="SMART" id="SM00748">
    <property type="entry name" value="HEPN"/>
    <property type="match status" value="1"/>
</dbReference>
<proteinExistence type="predicted"/>
<dbReference type="Gene3D" id="1.20.120.330">
    <property type="entry name" value="Nucleotidyltransferases domain 2"/>
    <property type="match status" value="1"/>
</dbReference>
<feature type="domain" description="HEPN" evidence="1">
    <location>
        <begin position="9"/>
        <end position="116"/>
    </location>
</feature>
<protein>
    <submittedName>
        <fullName evidence="2">HEPN domain-containing protein</fullName>
    </submittedName>
</protein>
<gene>
    <name evidence="2" type="ORF">L9S41_16475</name>
</gene>
<accession>A0ABY5ZKN5</accession>
<evidence type="ECO:0000313" key="3">
    <source>
        <dbReference type="Proteomes" id="UP001060414"/>
    </source>
</evidence>
<evidence type="ECO:0000313" key="2">
    <source>
        <dbReference type="EMBL" id="UWZ79256.1"/>
    </source>
</evidence>
<sequence length="129" mass="14829">MRKMTKEWLHAAFTDLQTVEAIISREELSGIASFHAQQAIEKILEEKCIEIPKIHKLKTLFSMVPEDALNLYDSYMVKALDELYVEARYPGEFGMLADGKPSVEDVEGFYRYANNVYQSVSDMINNDEI</sequence>
<evidence type="ECO:0000259" key="1">
    <source>
        <dbReference type="SMART" id="SM00748"/>
    </source>
</evidence>
<dbReference type="Proteomes" id="UP001060414">
    <property type="component" value="Chromosome"/>
</dbReference>
<dbReference type="InterPro" id="IPR007842">
    <property type="entry name" value="HEPN_dom"/>
</dbReference>
<dbReference type="Pfam" id="PF05168">
    <property type="entry name" value="HEPN"/>
    <property type="match status" value="1"/>
</dbReference>
<reference evidence="2" key="1">
    <citation type="journal article" date="2022" name="Environ. Microbiol.">
        <title>Geoalkalibacter halelectricus SAP #1 sp. nov. possessing extracellular electron transfer and mineral#reducing capabilities from a haloalkaline environment.</title>
        <authorList>
            <person name="Yadav S."/>
            <person name="Singh R."/>
            <person name="Sundharam S.S."/>
            <person name="Chaudhary S."/>
            <person name="Krishnamurthi S."/>
            <person name="Patil S.A."/>
        </authorList>
    </citation>
    <scope>NUCLEOTIDE SEQUENCE</scope>
    <source>
        <strain evidence="2">SAP-1</strain>
    </source>
</reference>
<name>A0ABY5ZKN5_9BACT</name>
<organism evidence="2 3">
    <name type="scientific">Geoalkalibacter halelectricus</name>
    <dbReference type="NCBI Taxonomy" id="2847045"/>
    <lineage>
        <taxon>Bacteria</taxon>
        <taxon>Pseudomonadati</taxon>
        <taxon>Thermodesulfobacteriota</taxon>
        <taxon>Desulfuromonadia</taxon>
        <taxon>Desulfuromonadales</taxon>
        <taxon>Geoalkalibacteraceae</taxon>
        <taxon>Geoalkalibacter</taxon>
    </lineage>
</organism>
<keyword evidence="3" id="KW-1185">Reference proteome</keyword>
<dbReference type="SUPFAM" id="SSF81593">
    <property type="entry name" value="Nucleotidyltransferase substrate binding subunit/domain"/>
    <property type="match status" value="1"/>
</dbReference>
<dbReference type="RefSeq" id="WP_260747612.1">
    <property type="nucleotide sequence ID" value="NZ_CP092109.1"/>
</dbReference>
<dbReference type="EMBL" id="CP092109">
    <property type="protein sequence ID" value="UWZ79256.1"/>
    <property type="molecule type" value="Genomic_DNA"/>
</dbReference>